<dbReference type="Proteomes" id="UP001151582">
    <property type="component" value="Unassembled WGS sequence"/>
</dbReference>
<dbReference type="EMBL" id="JANBQB010000082">
    <property type="protein sequence ID" value="KAJ1982685.1"/>
    <property type="molecule type" value="Genomic_DNA"/>
</dbReference>
<proteinExistence type="predicted"/>
<feature type="domain" description="SCP" evidence="2">
    <location>
        <begin position="30"/>
        <end position="132"/>
    </location>
</feature>
<sequence length="142" mass="15690">MHLFTCLSAVVVLAVAVYGAPFRSGGSIADMVNDARLRAGVSPLRELDVLRDDAWEHSKYQANLGQVTHQDSRGQGSDRLSREGVQLSYWAENVAYTNEGDAAVFDIWMNSPQHRDNILSSQSNCVGISQVDGYWTQVFARV</sequence>
<comment type="caution">
    <text evidence="3">The sequence shown here is derived from an EMBL/GenBank/DDBJ whole genome shotgun (WGS) entry which is preliminary data.</text>
</comment>
<dbReference type="Gene3D" id="3.40.33.10">
    <property type="entry name" value="CAP"/>
    <property type="match status" value="1"/>
</dbReference>
<dbReference type="AlphaFoldDB" id="A0A9W8EEB4"/>
<dbReference type="InterPro" id="IPR035940">
    <property type="entry name" value="CAP_sf"/>
</dbReference>
<dbReference type="PANTHER" id="PTHR31157:SF1">
    <property type="entry name" value="SCP DOMAIN-CONTAINING PROTEIN"/>
    <property type="match status" value="1"/>
</dbReference>
<gene>
    <name evidence="3" type="ORF">H4R34_001622</name>
</gene>
<feature type="chain" id="PRO_5040762869" description="SCP domain-containing protein" evidence="1">
    <location>
        <begin position="20"/>
        <end position="142"/>
    </location>
</feature>
<evidence type="ECO:0000256" key="1">
    <source>
        <dbReference type="SAM" id="SignalP"/>
    </source>
</evidence>
<dbReference type="SUPFAM" id="SSF55797">
    <property type="entry name" value="PR-1-like"/>
    <property type="match status" value="1"/>
</dbReference>
<reference evidence="3" key="1">
    <citation type="submission" date="2022-07" db="EMBL/GenBank/DDBJ databases">
        <title>Phylogenomic reconstructions and comparative analyses of Kickxellomycotina fungi.</title>
        <authorList>
            <person name="Reynolds N.K."/>
            <person name="Stajich J.E."/>
            <person name="Barry K."/>
            <person name="Grigoriev I.V."/>
            <person name="Crous P."/>
            <person name="Smith M.E."/>
        </authorList>
    </citation>
    <scope>NUCLEOTIDE SEQUENCE</scope>
    <source>
        <strain evidence="3">RSA 567</strain>
    </source>
</reference>
<dbReference type="Pfam" id="PF00188">
    <property type="entry name" value="CAP"/>
    <property type="match status" value="1"/>
</dbReference>
<evidence type="ECO:0000313" key="4">
    <source>
        <dbReference type="Proteomes" id="UP001151582"/>
    </source>
</evidence>
<accession>A0A9W8EEB4</accession>
<feature type="signal peptide" evidence="1">
    <location>
        <begin position="1"/>
        <end position="19"/>
    </location>
</feature>
<keyword evidence="1" id="KW-0732">Signal</keyword>
<evidence type="ECO:0000259" key="2">
    <source>
        <dbReference type="Pfam" id="PF00188"/>
    </source>
</evidence>
<dbReference type="PANTHER" id="PTHR31157">
    <property type="entry name" value="SCP DOMAIN-CONTAINING PROTEIN"/>
    <property type="match status" value="1"/>
</dbReference>
<keyword evidence="4" id="KW-1185">Reference proteome</keyword>
<dbReference type="OrthoDB" id="568194at2759"/>
<organism evidence="3 4">
    <name type="scientific">Dimargaris verticillata</name>
    <dbReference type="NCBI Taxonomy" id="2761393"/>
    <lineage>
        <taxon>Eukaryota</taxon>
        <taxon>Fungi</taxon>
        <taxon>Fungi incertae sedis</taxon>
        <taxon>Zoopagomycota</taxon>
        <taxon>Kickxellomycotina</taxon>
        <taxon>Dimargaritomycetes</taxon>
        <taxon>Dimargaritales</taxon>
        <taxon>Dimargaritaceae</taxon>
        <taxon>Dimargaris</taxon>
    </lineage>
</organism>
<evidence type="ECO:0000313" key="3">
    <source>
        <dbReference type="EMBL" id="KAJ1982685.1"/>
    </source>
</evidence>
<dbReference type="InterPro" id="IPR014044">
    <property type="entry name" value="CAP_dom"/>
</dbReference>
<protein>
    <recommendedName>
        <fullName evidence="2">SCP domain-containing protein</fullName>
    </recommendedName>
</protein>
<name>A0A9W8EEB4_9FUNG</name>
<dbReference type="CDD" id="cd05379">
    <property type="entry name" value="CAP_bacterial"/>
    <property type="match status" value="1"/>
</dbReference>